<reference evidence="1 2" key="1">
    <citation type="submission" date="2019-06" db="EMBL/GenBank/DDBJ databases">
        <title>A chromosomal-level reference genome of Carpinus fangiana (Coryloideae, Betulaceae).</title>
        <authorList>
            <person name="Yang X."/>
            <person name="Wang Z."/>
            <person name="Zhang L."/>
            <person name="Hao G."/>
            <person name="Liu J."/>
            <person name="Yang Y."/>
        </authorList>
    </citation>
    <scope>NUCLEOTIDE SEQUENCE [LARGE SCALE GENOMIC DNA]</scope>
    <source>
        <strain evidence="1">Cfa_2016G</strain>
        <tissue evidence="1">Leaf</tissue>
    </source>
</reference>
<name>A0A5N6QTJ2_9ROSI</name>
<sequence>MAPSDWKFSSFLMGELVGDNIACRTHLEFRRILELGYEMGKLVMVGSIMLSVAETEGEEATESWVLTIIQYCVPDQGHALVAKSHQFEEAA</sequence>
<evidence type="ECO:0000313" key="2">
    <source>
        <dbReference type="Proteomes" id="UP000327013"/>
    </source>
</evidence>
<accession>A0A5N6QTJ2</accession>
<organism evidence="1 2">
    <name type="scientific">Carpinus fangiana</name>
    <dbReference type="NCBI Taxonomy" id="176857"/>
    <lineage>
        <taxon>Eukaryota</taxon>
        <taxon>Viridiplantae</taxon>
        <taxon>Streptophyta</taxon>
        <taxon>Embryophyta</taxon>
        <taxon>Tracheophyta</taxon>
        <taxon>Spermatophyta</taxon>
        <taxon>Magnoliopsida</taxon>
        <taxon>eudicotyledons</taxon>
        <taxon>Gunneridae</taxon>
        <taxon>Pentapetalae</taxon>
        <taxon>rosids</taxon>
        <taxon>fabids</taxon>
        <taxon>Fagales</taxon>
        <taxon>Betulaceae</taxon>
        <taxon>Carpinus</taxon>
    </lineage>
</organism>
<protein>
    <submittedName>
        <fullName evidence="1">Uncharacterized protein</fullName>
    </submittedName>
</protein>
<evidence type="ECO:0000313" key="1">
    <source>
        <dbReference type="EMBL" id="KAE8010397.1"/>
    </source>
</evidence>
<proteinExistence type="predicted"/>
<gene>
    <name evidence="1" type="ORF">FH972_006768</name>
</gene>
<dbReference type="AlphaFoldDB" id="A0A5N6QTJ2"/>
<keyword evidence="2" id="KW-1185">Reference proteome</keyword>
<dbReference type="Proteomes" id="UP000327013">
    <property type="component" value="Chromosome 2"/>
</dbReference>
<dbReference type="EMBL" id="CM017322">
    <property type="protein sequence ID" value="KAE8010397.1"/>
    <property type="molecule type" value="Genomic_DNA"/>
</dbReference>